<dbReference type="OMA" id="PREMEVP"/>
<organism evidence="2 3">
    <name type="scientific">Haemaphysalis longicornis</name>
    <name type="common">Bush tick</name>
    <dbReference type="NCBI Taxonomy" id="44386"/>
    <lineage>
        <taxon>Eukaryota</taxon>
        <taxon>Metazoa</taxon>
        <taxon>Ecdysozoa</taxon>
        <taxon>Arthropoda</taxon>
        <taxon>Chelicerata</taxon>
        <taxon>Arachnida</taxon>
        <taxon>Acari</taxon>
        <taxon>Parasitiformes</taxon>
        <taxon>Ixodida</taxon>
        <taxon>Ixodoidea</taxon>
        <taxon>Ixodidae</taxon>
        <taxon>Haemaphysalinae</taxon>
        <taxon>Haemaphysalis</taxon>
    </lineage>
</organism>
<dbReference type="Proteomes" id="UP000821853">
    <property type="component" value="Chromosome 5"/>
</dbReference>
<name>A0A9J6GLA4_HAELO</name>
<evidence type="ECO:0000313" key="2">
    <source>
        <dbReference type="EMBL" id="KAH9375375.1"/>
    </source>
</evidence>
<dbReference type="OrthoDB" id="6538200at2759"/>
<protein>
    <recommendedName>
        <fullName evidence="4">E3 ubiquitin-protein ligase synoviolin</fullName>
    </recommendedName>
</protein>
<feature type="compositionally biased region" description="Polar residues" evidence="1">
    <location>
        <begin position="146"/>
        <end position="168"/>
    </location>
</feature>
<feature type="region of interest" description="Disordered" evidence="1">
    <location>
        <begin position="68"/>
        <end position="175"/>
    </location>
</feature>
<gene>
    <name evidence="2" type="ORF">HPB48_006533</name>
</gene>
<evidence type="ECO:0008006" key="4">
    <source>
        <dbReference type="Google" id="ProtNLM"/>
    </source>
</evidence>
<evidence type="ECO:0000313" key="3">
    <source>
        <dbReference type="Proteomes" id="UP000821853"/>
    </source>
</evidence>
<feature type="compositionally biased region" description="Polar residues" evidence="1">
    <location>
        <begin position="69"/>
        <end position="80"/>
    </location>
</feature>
<evidence type="ECO:0000256" key="1">
    <source>
        <dbReference type="SAM" id="MobiDB-lite"/>
    </source>
</evidence>
<sequence length="175" mass="17730">MAAVLPPPPPVPPEGLEALSVEELNAMEGQEREQVAARIRALRNIQTLLDAAVLQLQQYSAIVARETVAGQQTAAQQKRPSSTTSAAAAASTSSAAASSAESVGGATSGAAGASTLGTKEGAMASAGLALPEDDPNAEVRRRRLQRFSQGSMPNGVSSPDTANSTGNGDDNGRPH</sequence>
<feature type="compositionally biased region" description="Low complexity" evidence="1">
    <location>
        <begin position="81"/>
        <end position="118"/>
    </location>
</feature>
<keyword evidence="3" id="KW-1185">Reference proteome</keyword>
<dbReference type="EMBL" id="JABSTR010000007">
    <property type="protein sequence ID" value="KAH9375375.1"/>
    <property type="molecule type" value="Genomic_DNA"/>
</dbReference>
<accession>A0A9J6GLA4</accession>
<reference evidence="2 3" key="1">
    <citation type="journal article" date="2020" name="Cell">
        <title>Large-Scale Comparative Analyses of Tick Genomes Elucidate Their Genetic Diversity and Vector Capacities.</title>
        <authorList>
            <consortium name="Tick Genome and Microbiome Consortium (TIGMIC)"/>
            <person name="Jia N."/>
            <person name="Wang J."/>
            <person name="Shi W."/>
            <person name="Du L."/>
            <person name="Sun Y."/>
            <person name="Zhan W."/>
            <person name="Jiang J.F."/>
            <person name="Wang Q."/>
            <person name="Zhang B."/>
            <person name="Ji P."/>
            <person name="Bell-Sakyi L."/>
            <person name="Cui X.M."/>
            <person name="Yuan T.T."/>
            <person name="Jiang B.G."/>
            <person name="Yang W.F."/>
            <person name="Lam T.T."/>
            <person name="Chang Q.C."/>
            <person name="Ding S.J."/>
            <person name="Wang X.J."/>
            <person name="Zhu J.G."/>
            <person name="Ruan X.D."/>
            <person name="Zhao L."/>
            <person name="Wei J.T."/>
            <person name="Ye R.Z."/>
            <person name="Que T.C."/>
            <person name="Du C.H."/>
            <person name="Zhou Y.H."/>
            <person name="Cheng J.X."/>
            <person name="Dai P.F."/>
            <person name="Guo W.B."/>
            <person name="Han X.H."/>
            <person name="Huang E.J."/>
            <person name="Li L.F."/>
            <person name="Wei W."/>
            <person name="Gao Y.C."/>
            <person name="Liu J.Z."/>
            <person name="Shao H.Z."/>
            <person name="Wang X."/>
            <person name="Wang C.C."/>
            <person name="Yang T.C."/>
            <person name="Huo Q.B."/>
            <person name="Li W."/>
            <person name="Chen H.Y."/>
            <person name="Chen S.E."/>
            <person name="Zhou L.G."/>
            <person name="Ni X.B."/>
            <person name="Tian J.H."/>
            <person name="Sheng Y."/>
            <person name="Liu T."/>
            <person name="Pan Y.S."/>
            <person name="Xia L.Y."/>
            <person name="Li J."/>
            <person name="Zhao F."/>
            <person name="Cao W.C."/>
        </authorList>
    </citation>
    <scope>NUCLEOTIDE SEQUENCE [LARGE SCALE GENOMIC DNA]</scope>
    <source>
        <strain evidence="2">HaeL-2018</strain>
    </source>
</reference>
<comment type="caution">
    <text evidence="2">The sequence shown here is derived from an EMBL/GenBank/DDBJ whole genome shotgun (WGS) entry which is preliminary data.</text>
</comment>
<dbReference type="AlphaFoldDB" id="A0A9J6GLA4"/>
<proteinExistence type="predicted"/>
<dbReference type="VEuPathDB" id="VectorBase:HLOH_040394"/>